<organism evidence="2 3">
    <name type="scientific">SAR324 cluster bacterium</name>
    <dbReference type="NCBI Taxonomy" id="2024889"/>
    <lineage>
        <taxon>Bacteria</taxon>
        <taxon>Deltaproteobacteria</taxon>
        <taxon>SAR324 cluster</taxon>
    </lineage>
</organism>
<dbReference type="EMBL" id="NVSR01000014">
    <property type="protein sequence ID" value="PCI29448.1"/>
    <property type="molecule type" value="Genomic_DNA"/>
</dbReference>
<accession>A0A2A4T7E3</accession>
<comment type="caution">
    <text evidence="2">The sequence shown here is derived from an EMBL/GenBank/DDBJ whole genome shotgun (WGS) entry which is preliminary data.</text>
</comment>
<dbReference type="InterPro" id="IPR027417">
    <property type="entry name" value="P-loop_NTPase"/>
</dbReference>
<evidence type="ECO:0000313" key="2">
    <source>
        <dbReference type="EMBL" id="PCI29448.1"/>
    </source>
</evidence>
<protein>
    <recommendedName>
        <fullName evidence="1">AAA domain-containing protein</fullName>
    </recommendedName>
</protein>
<gene>
    <name evidence="2" type="ORF">COB67_04115</name>
</gene>
<dbReference type="SUPFAM" id="SSF52540">
    <property type="entry name" value="P-loop containing nucleoside triphosphate hydrolases"/>
    <property type="match status" value="1"/>
</dbReference>
<name>A0A2A4T7E3_9DELT</name>
<dbReference type="Gene3D" id="3.40.50.300">
    <property type="entry name" value="P-loop containing nucleotide triphosphate hydrolases"/>
    <property type="match status" value="1"/>
</dbReference>
<proteinExistence type="predicted"/>
<dbReference type="PANTHER" id="PTHR13696">
    <property type="entry name" value="P-LOOP CONTAINING NUCLEOSIDE TRIPHOSPHATE HYDROLASE"/>
    <property type="match status" value="1"/>
</dbReference>
<evidence type="ECO:0000313" key="3">
    <source>
        <dbReference type="Proteomes" id="UP000218113"/>
    </source>
</evidence>
<dbReference type="AlphaFoldDB" id="A0A2A4T7E3"/>
<dbReference type="InterPro" id="IPR025669">
    <property type="entry name" value="AAA_dom"/>
</dbReference>
<evidence type="ECO:0000259" key="1">
    <source>
        <dbReference type="Pfam" id="PF13614"/>
    </source>
</evidence>
<dbReference type="PANTHER" id="PTHR13696:SF99">
    <property type="entry name" value="COBYRINIC ACID AC-DIAMIDE SYNTHASE"/>
    <property type="match status" value="1"/>
</dbReference>
<dbReference type="InterPro" id="IPR050678">
    <property type="entry name" value="DNA_Partitioning_ATPase"/>
</dbReference>
<feature type="domain" description="AAA" evidence="1">
    <location>
        <begin position="1"/>
        <end position="198"/>
    </location>
</feature>
<dbReference type="Pfam" id="PF13614">
    <property type="entry name" value="AAA_31"/>
    <property type="match status" value="1"/>
</dbReference>
<dbReference type="CDD" id="cd02042">
    <property type="entry name" value="ParAB_family"/>
    <property type="match status" value="1"/>
</dbReference>
<dbReference type="Proteomes" id="UP000218113">
    <property type="component" value="Unassembled WGS sequence"/>
</dbReference>
<sequence>MKTIAIYNNKGGVGKSTLTLFLADFFSSGTITINKRKPRVLVLDLDGQSSSATSLLGLQRVARAKAEKQNLSHLLLALKQNQDVDISKYLIKREAGKTPTRKISLGELWVMPTERASAIKLEQSFDCQTCVRLMNIVKNRLKKQFDIVLMDLPANIDERNKLSLAGLLIADHIIIPTEPTRLTLNTITDTFNMIHYVRGLGNGQGKAPKIAGILLNKADKRSKQYKLHYKELYDTAARHDTVVLENMLPTAPALSTASDDSLEFVLLRERYSTYYDKVRKIALEVAERCGYRLKSKKKSRKKDIAKAC</sequence>
<reference evidence="3" key="1">
    <citation type="submission" date="2017-08" db="EMBL/GenBank/DDBJ databases">
        <title>A dynamic microbial community with high functional redundancy inhabits the cold, oxic subseafloor aquifer.</title>
        <authorList>
            <person name="Tully B.J."/>
            <person name="Wheat C.G."/>
            <person name="Glazer B.T."/>
            <person name="Huber J.A."/>
        </authorList>
    </citation>
    <scope>NUCLEOTIDE SEQUENCE [LARGE SCALE GENOMIC DNA]</scope>
</reference>